<dbReference type="SUPFAM" id="SSF53098">
    <property type="entry name" value="Ribonuclease H-like"/>
    <property type="match status" value="1"/>
</dbReference>
<dbReference type="Gene3D" id="3.90.1600.10">
    <property type="entry name" value="Palm domain of DNA polymerase"/>
    <property type="match status" value="1"/>
</dbReference>
<dbReference type="InterPro" id="IPR036397">
    <property type="entry name" value="RNaseH_sf"/>
</dbReference>
<dbReference type="InterPro" id="IPR006172">
    <property type="entry name" value="DNA-dir_DNA_pol_B"/>
</dbReference>
<dbReference type="OrthoDB" id="2414538at2759"/>
<keyword evidence="4 13" id="KW-0548">Nucleotidyltransferase</keyword>
<evidence type="ECO:0000259" key="15">
    <source>
        <dbReference type="Pfam" id="PF00136"/>
    </source>
</evidence>
<dbReference type="PANTHER" id="PTHR45812">
    <property type="entry name" value="DNA POLYMERASE ZETA CATALYTIC SUBUNIT"/>
    <property type="match status" value="1"/>
</dbReference>
<evidence type="ECO:0000256" key="6">
    <source>
        <dbReference type="ARBA" id="ARBA00022763"/>
    </source>
</evidence>
<reference evidence="17" key="1">
    <citation type="journal article" date="2020" name="Fungal Divers.">
        <title>Resolving the Mortierellaceae phylogeny through synthesis of multi-gene phylogenetics and phylogenomics.</title>
        <authorList>
            <person name="Vandepol N."/>
            <person name="Liber J."/>
            <person name="Desiro A."/>
            <person name="Na H."/>
            <person name="Kennedy M."/>
            <person name="Barry K."/>
            <person name="Grigoriev I.V."/>
            <person name="Miller A.N."/>
            <person name="O'Donnell K."/>
            <person name="Stajich J.E."/>
            <person name="Bonito G."/>
        </authorList>
    </citation>
    <scope>NUCLEOTIDE SEQUENCE</scope>
    <source>
        <strain evidence="17">MES-2147</strain>
    </source>
</reference>
<keyword evidence="11" id="KW-0234">DNA repair</keyword>
<dbReference type="AlphaFoldDB" id="A0A9P6J045"/>
<keyword evidence="3 13" id="KW-0808">Transferase</keyword>
<evidence type="ECO:0000256" key="7">
    <source>
        <dbReference type="ARBA" id="ARBA00022833"/>
    </source>
</evidence>
<evidence type="ECO:0000256" key="11">
    <source>
        <dbReference type="ARBA" id="ARBA00023204"/>
    </source>
</evidence>
<evidence type="ECO:0000256" key="5">
    <source>
        <dbReference type="ARBA" id="ARBA00022723"/>
    </source>
</evidence>
<name>A0A9P6J045_9FUNG</name>
<keyword evidence="18" id="KW-1185">Reference proteome</keyword>
<evidence type="ECO:0000256" key="8">
    <source>
        <dbReference type="ARBA" id="ARBA00022932"/>
    </source>
</evidence>
<dbReference type="CDD" id="cd05778">
    <property type="entry name" value="DNA_polB_zeta_exo"/>
    <property type="match status" value="1"/>
</dbReference>
<dbReference type="SUPFAM" id="SSF56672">
    <property type="entry name" value="DNA/RNA polymerases"/>
    <property type="match status" value="1"/>
</dbReference>
<dbReference type="InterPro" id="IPR023211">
    <property type="entry name" value="DNA_pol_palm_dom_sf"/>
</dbReference>
<evidence type="ECO:0000256" key="12">
    <source>
        <dbReference type="ARBA" id="ARBA00049244"/>
    </source>
</evidence>
<evidence type="ECO:0000256" key="13">
    <source>
        <dbReference type="RuleBase" id="RU000442"/>
    </source>
</evidence>
<comment type="catalytic activity">
    <reaction evidence="12 13">
        <text>DNA(n) + a 2'-deoxyribonucleoside 5'-triphosphate = DNA(n+1) + diphosphate</text>
        <dbReference type="Rhea" id="RHEA:22508"/>
        <dbReference type="Rhea" id="RHEA-COMP:17339"/>
        <dbReference type="Rhea" id="RHEA-COMP:17340"/>
        <dbReference type="ChEBI" id="CHEBI:33019"/>
        <dbReference type="ChEBI" id="CHEBI:61560"/>
        <dbReference type="ChEBI" id="CHEBI:173112"/>
        <dbReference type="EC" id="2.7.7.7"/>
    </reaction>
</comment>
<dbReference type="GO" id="GO:0006260">
    <property type="term" value="P:DNA replication"/>
    <property type="evidence" value="ECO:0007669"/>
    <property type="project" value="UniProtKB-KW"/>
</dbReference>
<dbReference type="Pfam" id="PF00136">
    <property type="entry name" value="DNA_pol_B"/>
    <property type="match status" value="1"/>
</dbReference>
<evidence type="ECO:0000313" key="18">
    <source>
        <dbReference type="Proteomes" id="UP000749646"/>
    </source>
</evidence>
<dbReference type="GO" id="GO:0042276">
    <property type="term" value="P:error-prone translesion synthesis"/>
    <property type="evidence" value="ECO:0007669"/>
    <property type="project" value="TreeGrafter"/>
</dbReference>
<dbReference type="EMBL" id="JAAAHW010006703">
    <property type="protein sequence ID" value="KAF9956249.1"/>
    <property type="molecule type" value="Genomic_DNA"/>
</dbReference>
<evidence type="ECO:0000256" key="4">
    <source>
        <dbReference type="ARBA" id="ARBA00022695"/>
    </source>
</evidence>
<dbReference type="PRINTS" id="PR00106">
    <property type="entry name" value="DNAPOLB"/>
</dbReference>
<keyword evidence="8 13" id="KW-0239">DNA-directed DNA polymerase</keyword>
<dbReference type="InterPro" id="IPR043502">
    <property type="entry name" value="DNA/RNA_pol_sf"/>
</dbReference>
<dbReference type="CDD" id="cd05534">
    <property type="entry name" value="POLBc_zeta"/>
    <property type="match status" value="1"/>
</dbReference>
<protein>
    <recommendedName>
        <fullName evidence="13">DNA polymerase</fullName>
        <ecNumber evidence="13">2.7.7.7</ecNumber>
    </recommendedName>
</protein>
<dbReference type="GO" id="GO:0046872">
    <property type="term" value="F:metal ion binding"/>
    <property type="evidence" value="ECO:0007669"/>
    <property type="project" value="UniProtKB-KW"/>
</dbReference>
<organism evidence="17 18">
    <name type="scientific">Modicella reniformis</name>
    <dbReference type="NCBI Taxonomy" id="1440133"/>
    <lineage>
        <taxon>Eukaryota</taxon>
        <taxon>Fungi</taxon>
        <taxon>Fungi incertae sedis</taxon>
        <taxon>Mucoromycota</taxon>
        <taxon>Mortierellomycotina</taxon>
        <taxon>Mortierellomycetes</taxon>
        <taxon>Mortierellales</taxon>
        <taxon>Mortierellaceae</taxon>
        <taxon>Modicella</taxon>
    </lineage>
</organism>
<dbReference type="SMART" id="SM00486">
    <property type="entry name" value="POLBc"/>
    <property type="match status" value="1"/>
</dbReference>
<keyword evidence="6" id="KW-0227">DNA damage</keyword>
<evidence type="ECO:0000256" key="14">
    <source>
        <dbReference type="SAM" id="MobiDB-lite"/>
    </source>
</evidence>
<dbReference type="Pfam" id="PF03104">
    <property type="entry name" value="DNA_pol_B_exo1"/>
    <property type="match status" value="1"/>
</dbReference>
<comment type="cofactor">
    <cofactor evidence="1">
        <name>[4Fe-4S] cluster</name>
        <dbReference type="ChEBI" id="CHEBI:49883"/>
    </cofactor>
</comment>
<feature type="region of interest" description="Disordered" evidence="14">
    <location>
        <begin position="224"/>
        <end position="245"/>
    </location>
</feature>
<evidence type="ECO:0000256" key="9">
    <source>
        <dbReference type="ARBA" id="ARBA00023004"/>
    </source>
</evidence>
<dbReference type="InterPro" id="IPR012337">
    <property type="entry name" value="RNaseH-like_sf"/>
</dbReference>
<dbReference type="GO" id="GO:0003887">
    <property type="term" value="F:DNA-directed DNA polymerase activity"/>
    <property type="evidence" value="ECO:0007669"/>
    <property type="project" value="UniProtKB-KW"/>
</dbReference>
<sequence>MVADLVHEIMSQSQTKTPTQRDFDNYVISEAPLAAAFMTAYQSVDYLCPRVTHNPDTSFEAQETSFIFNEGDSTILVDESIISQAAIDLDDDHMDTRKEIFKGLAGLGGIEEQEEDDEEFPLPDMDEIQDEGLMDETELETANGWQETGTEADRNIPQFDGCGDDSQDDGRKRKAPAKEWIKAMQDAGLRRGRDPPSLSLVSKEKTAKSRRYCEIVTTPSASNPILPTKVSTKNDTHTDNTNTAAHVSSNVDPIVDDYIEDDSGAWDTSMEVDVATQPEQSKHPLTPRPDLNCEYPKSVSPDQKYFLSAMDELWSSPSPPLERPAFLYSPPCPDSPDLIAAHDTPHEACEPSEPASSKEFHAREANILNHSTGLNSSKMARSSQHIKVNSQPIPQAYVEDAFQTQDRVLDVVQMRDESVEDMIVEDSIVYEAFDLEPTQSASHETLLEETPAQPESTQRVYQFSVAPPTTQELLSTLSELDLANIVHQKPHFSVESDVPPKAKVFGGKEFRLQSAGLKTTPHFHSDLGVDGDFLQGEGFRFWLPNQIPPSRTEVQEWLKHETERAHVLLRSAVKTSTQQRREQISQLEGPTQKNPFGCKSSLTKIASSIAVEKDFLDVLSLEVHCQTRAGLLPDPKLDPILAVFYCWQTEREDLVSNGWVPGYRVGIFTHAEAGMMRKLAVGRVGFDIHVSEDEAGMMNTVIEHVRQLDPDILAGYEVHNLSWGYLVDRYQTLFGLDMSKLLSRVRPQKAPTLSKSAMEAKDSYNSKHHSGLKFIGRHLFNVWRLIRGEIALTNYSFCNVVFHVLQQRWWSNGKALHQARVVRYYLHRVQYTLQLIDSQELISRTSEFARVFGVDFFSVISRGSQYKVESMMIRLAKPENFIMISPSRAQVAGQRALEVIPMVMEPESGFYEDPVVVLDFQSLYPSVMIAYNICYSTCLGKLGGGTKLGVLTEYRIRDGVLPLMEEHLHIAPNNVMYVNQDIRRGLLGRMLAEILDTRVMVKKAMKEYPNNKPLLKLLEARQLSLKFIANVTYGYTSAWFSGRMPGVEIADSIVLSGRETLERAIRFVNNNPKWNARVVYGDTDSMFVCLKGRTRQEAFEIGYDIAETITRMNPRPVKLKFEKVYHPCFLVTKKRYVGSSYENPDQKEPTFDAKGIETIRRDGVPAVQKIMETCIKTMFRTQDLSLVKSYFVRQLSKILEGRVPVPDPMFGKEVRMSGYSEKGVPPPGAIVSARRMELDPRAEPQN</sequence>
<dbReference type="GO" id="GO:0005634">
    <property type="term" value="C:nucleus"/>
    <property type="evidence" value="ECO:0007669"/>
    <property type="project" value="TreeGrafter"/>
</dbReference>
<feature type="region of interest" description="Disordered" evidence="14">
    <location>
        <begin position="276"/>
        <end position="295"/>
    </location>
</feature>
<dbReference type="PROSITE" id="PS00116">
    <property type="entry name" value="DNA_POLYMERASE_B"/>
    <property type="match status" value="1"/>
</dbReference>
<feature type="non-terminal residue" evidence="17">
    <location>
        <position position="1246"/>
    </location>
</feature>
<feature type="domain" description="DNA-directed DNA polymerase family B exonuclease" evidence="16">
    <location>
        <begin position="585"/>
        <end position="773"/>
    </location>
</feature>
<dbReference type="InterPro" id="IPR006134">
    <property type="entry name" value="DNA-dir_DNA_pol_B_multi_dom"/>
</dbReference>
<dbReference type="GO" id="GO:0016035">
    <property type="term" value="C:zeta DNA polymerase complex"/>
    <property type="evidence" value="ECO:0007669"/>
    <property type="project" value="InterPro"/>
</dbReference>
<dbReference type="Gene3D" id="1.10.287.690">
    <property type="entry name" value="Helix hairpin bin"/>
    <property type="match status" value="1"/>
</dbReference>
<dbReference type="FunFam" id="3.30.420.10:FF:000024">
    <property type="entry name" value="DNA polymerase zeta catalytic subunit"/>
    <property type="match status" value="1"/>
</dbReference>
<evidence type="ECO:0000256" key="1">
    <source>
        <dbReference type="ARBA" id="ARBA00001966"/>
    </source>
</evidence>
<keyword evidence="5" id="KW-0479">Metal-binding</keyword>
<keyword evidence="9" id="KW-0408">Iron</keyword>
<dbReference type="GO" id="GO:0003677">
    <property type="term" value="F:DNA binding"/>
    <property type="evidence" value="ECO:0007669"/>
    <property type="project" value="UniProtKB-KW"/>
</dbReference>
<feature type="compositionally biased region" description="Basic and acidic residues" evidence="14">
    <location>
        <begin position="1234"/>
        <end position="1246"/>
    </location>
</feature>
<dbReference type="FunFam" id="1.10.287.690:FF:000002">
    <property type="entry name" value="DNA polymerase zeta"/>
    <property type="match status" value="1"/>
</dbReference>
<dbReference type="Gene3D" id="3.30.420.10">
    <property type="entry name" value="Ribonuclease H-like superfamily/Ribonuclease H"/>
    <property type="match status" value="1"/>
</dbReference>
<feature type="domain" description="DNA-directed DNA polymerase family B multifunctional" evidence="15">
    <location>
        <begin position="856"/>
        <end position="1225"/>
    </location>
</feature>
<dbReference type="InterPro" id="IPR006133">
    <property type="entry name" value="DNA-dir_DNA_pol_B_exonuc"/>
</dbReference>
<evidence type="ECO:0000256" key="3">
    <source>
        <dbReference type="ARBA" id="ARBA00022679"/>
    </source>
</evidence>
<dbReference type="InterPro" id="IPR017964">
    <property type="entry name" value="DNA-dir_DNA_pol_B_CS"/>
</dbReference>
<comment type="similarity">
    <text evidence="2 13">Belongs to the DNA polymerase type-B family.</text>
</comment>
<dbReference type="GO" id="GO:0051536">
    <property type="term" value="F:iron-sulfur cluster binding"/>
    <property type="evidence" value="ECO:0007669"/>
    <property type="project" value="UniProtKB-KW"/>
</dbReference>
<keyword evidence="13" id="KW-0238">DNA-binding</keyword>
<dbReference type="GO" id="GO:0000166">
    <property type="term" value="F:nucleotide binding"/>
    <property type="evidence" value="ECO:0007669"/>
    <property type="project" value="InterPro"/>
</dbReference>
<proteinExistence type="inferred from homology"/>
<evidence type="ECO:0000259" key="16">
    <source>
        <dbReference type="Pfam" id="PF03104"/>
    </source>
</evidence>
<dbReference type="InterPro" id="IPR030559">
    <property type="entry name" value="PolZ_Rev3"/>
</dbReference>
<gene>
    <name evidence="17" type="primary">REV3_2</name>
    <name evidence="17" type="ORF">BGZ65_002877</name>
</gene>
<dbReference type="PANTHER" id="PTHR45812:SF1">
    <property type="entry name" value="DNA POLYMERASE ZETA CATALYTIC SUBUNIT"/>
    <property type="match status" value="1"/>
</dbReference>
<keyword evidence="10" id="KW-0411">Iron-sulfur</keyword>
<keyword evidence="7" id="KW-0862">Zinc</keyword>
<keyword evidence="13" id="KW-0235">DNA replication</keyword>
<feature type="region of interest" description="Disordered" evidence="14">
    <location>
        <begin position="1220"/>
        <end position="1246"/>
    </location>
</feature>
<evidence type="ECO:0000256" key="2">
    <source>
        <dbReference type="ARBA" id="ARBA00005755"/>
    </source>
</evidence>
<dbReference type="Proteomes" id="UP000749646">
    <property type="component" value="Unassembled WGS sequence"/>
</dbReference>
<dbReference type="InterPro" id="IPR042087">
    <property type="entry name" value="DNA_pol_B_thumb"/>
</dbReference>
<comment type="caution">
    <text evidence="17">The sequence shown here is derived from an EMBL/GenBank/DDBJ whole genome shotgun (WGS) entry which is preliminary data.</text>
</comment>
<dbReference type="Gene3D" id="1.10.132.60">
    <property type="entry name" value="DNA polymerase family B, C-terminal domain"/>
    <property type="match status" value="1"/>
</dbReference>
<feature type="region of interest" description="Disordered" evidence="14">
    <location>
        <begin position="145"/>
        <end position="176"/>
    </location>
</feature>
<evidence type="ECO:0000313" key="17">
    <source>
        <dbReference type="EMBL" id="KAF9956249.1"/>
    </source>
</evidence>
<evidence type="ECO:0000256" key="10">
    <source>
        <dbReference type="ARBA" id="ARBA00023014"/>
    </source>
</evidence>
<accession>A0A9P6J045</accession>
<dbReference type="GO" id="GO:0000724">
    <property type="term" value="P:double-strand break repair via homologous recombination"/>
    <property type="evidence" value="ECO:0007669"/>
    <property type="project" value="TreeGrafter"/>
</dbReference>
<dbReference type="EC" id="2.7.7.7" evidence="13"/>